<evidence type="ECO:0008006" key="3">
    <source>
        <dbReference type="Google" id="ProtNLM"/>
    </source>
</evidence>
<keyword evidence="2" id="KW-1185">Reference proteome</keyword>
<dbReference type="AlphaFoldDB" id="A0A127K8J3"/>
<dbReference type="KEGG" id="thu:AC731_015515"/>
<dbReference type="STRING" id="1134435.AC731_015515"/>
<sequence length="308" mass="32609">MHRGWGLRVRIWLLAGLLLGLAAPVRAALDVAVVVSQRDGPHAAFAQAFIRAAAGLGHRVFDAGSPAEGLDDVALARADLVVTSGDAALAAALRLHARPTLAVMIGQSRFESLRQAHPERPLSAFVLDQPLERQFRLLKAVQPDARRAGLLLGPERGDLAAFEQAATRAGLGLVAQVVGDEGALIRALETVLRDSDSFVAVPDALLSTPSAARSILLTSYRFQKPIVAFSRAYVSAGALAAIFTTPEQVAADLIAWLRTQKDDDVQLPPPRGPASFDIAVNRQVARALGLSVADDAELLRLIATGDQP</sequence>
<dbReference type="Pfam" id="PF04392">
    <property type="entry name" value="ABC_sub_bind"/>
    <property type="match status" value="1"/>
</dbReference>
<name>A0A127K8J3_9RHOO</name>
<dbReference type="Gene3D" id="3.40.50.2300">
    <property type="match status" value="1"/>
</dbReference>
<evidence type="ECO:0000313" key="1">
    <source>
        <dbReference type="EMBL" id="AMO38221.1"/>
    </source>
</evidence>
<dbReference type="RefSeq" id="WP_048707355.1">
    <property type="nucleotide sequence ID" value="NZ_CP014646.1"/>
</dbReference>
<evidence type="ECO:0000313" key="2">
    <source>
        <dbReference type="Proteomes" id="UP000036902"/>
    </source>
</evidence>
<dbReference type="InterPro" id="IPR007487">
    <property type="entry name" value="ABC_transpt-TYRBP-like"/>
</dbReference>
<dbReference type="PANTHER" id="PTHR35271">
    <property type="entry name" value="ABC TRANSPORTER, SUBSTRATE-BINDING LIPOPROTEIN-RELATED"/>
    <property type="match status" value="1"/>
</dbReference>
<gene>
    <name evidence="1" type="ORF">AC731_015515</name>
</gene>
<accession>A0A127K8J3</accession>
<dbReference type="Proteomes" id="UP000036902">
    <property type="component" value="Chromosome"/>
</dbReference>
<dbReference type="EMBL" id="CP014646">
    <property type="protein sequence ID" value="AMO38221.1"/>
    <property type="molecule type" value="Genomic_DNA"/>
</dbReference>
<proteinExistence type="predicted"/>
<protein>
    <recommendedName>
        <fullName evidence="3">ABC transporter substrate-binding protein</fullName>
    </recommendedName>
</protein>
<organism evidence="1 2">
    <name type="scientific">Thauera humireducens</name>
    <dbReference type="NCBI Taxonomy" id="1134435"/>
    <lineage>
        <taxon>Bacteria</taxon>
        <taxon>Pseudomonadati</taxon>
        <taxon>Pseudomonadota</taxon>
        <taxon>Betaproteobacteria</taxon>
        <taxon>Rhodocyclales</taxon>
        <taxon>Zoogloeaceae</taxon>
        <taxon>Thauera</taxon>
    </lineage>
</organism>
<reference evidence="2" key="1">
    <citation type="submission" date="2016-03" db="EMBL/GenBank/DDBJ databases">
        <authorList>
            <person name="Ma C."/>
            <person name="Zhou S."/>
            <person name="Yang G."/>
        </authorList>
    </citation>
    <scope>NUCLEOTIDE SEQUENCE [LARGE SCALE GENOMIC DNA]</scope>
    <source>
        <strain evidence="2">SgZ-1</strain>
    </source>
</reference>
<dbReference type="PANTHER" id="PTHR35271:SF1">
    <property type="entry name" value="ABC TRANSPORTER, SUBSTRATE-BINDING LIPOPROTEIN"/>
    <property type="match status" value="1"/>
</dbReference>